<gene>
    <name evidence="1" type="ordered locus">HPSA_03995</name>
</gene>
<dbReference type="Proteomes" id="UP000007467">
    <property type="component" value="Chromosome"/>
</dbReference>
<reference evidence="2" key="1">
    <citation type="submission" date="2010-11" db="EMBL/GenBank/DDBJ databases">
        <title>Genome sequence of Helicobacter pylori strain SouthAfrica7.</title>
        <authorList>
            <person name="Kersulyte D."/>
            <person name="Segal I."/>
            <person name="Mistry R."/>
            <person name="Berg D.E."/>
        </authorList>
    </citation>
    <scope>NUCLEOTIDE SEQUENCE [LARGE SCALE GENOMIC DNA]</scope>
    <source>
        <strain evidence="2">SouthAfrica7</strain>
    </source>
</reference>
<dbReference type="KEGG" id="hes:HPSA_03995"/>
<dbReference type="AlphaFoldDB" id="E8QS27"/>
<name>E8QS27_HELPW</name>
<protein>
    <submittedName>
        <fullName evidence="1">Uncharacterized protein</fullName>
    </submittedName>
</protein>
<reference evidence="1 2" key="2">
    <citation type="journal article" date="2013" name="Genome Announc.">
        <title>Genome Sequences of Three hpAfrica2 Strains of Helicobacter pylori.</title>
        <authorList>
            <person name="Duncan S.S."/>
            <person name="Bertoli M.T."/>
            <person name="Kersulyte D."/>
            <person name="Valk P.L."/>
            <person name="Tamma S."/>
            <person name="Segal I."/>
            <person name="McClain M.S."/>
            <person name="Cover T.L."/>
            <person name="Berg D.E."/>
        </authorList>
    </citation>
    <scope>NUCLEOTIDE SEQUENCE [LARGE SCALE GENOMIC DNA]</scope>
    <source>
        <strain evidence="1 2">SouthAfrica7</strain>
    </source>
</reference>
<organism evidence="1 2">
    <name type="scientific">Helicobacter pylori (strain SouthAfrica7)</name>
    <dbReference type="NCBI Taxonomy" id="907239"/>
    <lineage>
        <taxon>Bacteria</taxon>
        <taxon>Pseudomonadati</taxon>
        <taxon>Campylobacterota</taxon>
        <taxon>Epsilonproteobacteria</taxon>
        <taxon>Campylobacterales</taxon>
        <taxon>Helicobacteraceae</taxon>
        <taxon>Helicobacter</taxon>
    </lineage>
</organism>
<evidence type="ECO:0000313" key="2">
    <source>
        <dbReference type="Proteomes" id="UP000007467"/>
    </source>
</evidence>
<accession>E8QS27</accession>
<proteinExistence type="predicted"/>
<sequence>MGVVGGRTILPPIPLKEFYDKIEPKNDIMD</sequence>
<dbReference type="HOGENOM" id="CLU_3403946_0_0_7"/>
<evidence type="ECO:0000313" key="1">
    <source>
        <dbReference type="EMBL" id="ADU84791.1"/>
    </source>
</evidence>
<dbReference type="EMBL" id="CP002336">
    <property type="protein sequence ID" value="ADU84791.1"/>
    <property type="molecule type" value="Genomic_DNA"/>
</dbReference>